<evidence type="ECO:0000256" key="2">
    <source>
        <dbReference type="SAM" id="MobiDB-lite"/>
    </source>
</evidence>
<evidence type="ECO:0000256" key="1">
    <source>
        <dbReference type="SAM" id="Coils"/>
    </source>
</evidence>
<keyword evidence="4" id="KW-1185">Reference proteome</keyword>
<feature type="coiled-coil region" evidence="1">
    <location>
        <begin position="264"/>
        <end position="305"/>
    </location>
</feature>
<dbReference type="EMBL" id="SGPK01000287">
    <property type="protein sequence ID" value="THH05088.1"/>
    <property type="molecule type" value="Genomic_DNA"/>
</dbReference>
<dbReference type="Proteomes" id="UP000308199">
    <property type="component" value="Unassembled WGS sequence"/>
</dbReference>
<gene>
    <name evidence="3" type="ORF">EW145_g5054</name>
</gene>
<feature type="region of interest" description="Disordered" evidence="2">
    <location>
        <begin position="821"/>
        <end position="844"/>
    </location>
</feature>
<feature type="region of interest" description="Disordered" evidence="2">
    <location>
        <begin position="442"/>
        <end position="465"/>
    </location>
</feature>
<feature type="region of interest" description="Disordered" evidence="2">
    <location>
        <begin position="882"/>
        <end position="903"/>
    </location>
</feature>
<proteinExistence type="predicted"/>
<feature type="region of interest" description="Disordered" evidence="2">
    <location>
        <begin position="934"/>
        <end position="963"/>
    </location>
</feature>
<feature type="region of interest" description="Disordered" evidence="2">
    <location>
        <begin position="1"/>
        <end position="23"/>
    </location>
</feature>
<feature type="compositionally biased region" description="Polar residues" evidence="2">
    <location>
        <begin position="344"/>
        <end position="356"/>
    </location>
</feature>
<sequence length="963" mass="104456">MAKSDTNPPSSIQTSRPTTPASQLTNSLYRANATIDDFTTTLAKISRAPTPDDADLLHCCCEVGQALLEKHEAYVRRHGSDVQLDGESIYSRPGTPTVRIPLQDSQPETRTAQLVKDNFVLEKKLTTALLNAEVAESSRNALIQELDEAKEAASRLAVTQVKSTGWEVRLSTAVQEKDDLRQELDSERQRSKAAETHILALKDRCSKQHSEISRLYDDLEQQKQSRTGLSEEILRDARARLQMFQQQQLGHTVISDNPEVTQVMESLVADNEALKRDIAELQNLLTEAREDVRMLREEVEETRAASGGSRKLSSASRFGHGHTFSWASSFGQAPLSPDPRSESHSTQPYEPLTPNTDVRPLSPAESRATSERRSPPLASPRPNYPPSHISLDADDKSTRTGTPETAELKSQKRTLLLLTQTKGVQTEDINWSNLLGPVFRAQTDDGTSATPPGDGRSESSSLADTHSHASTIAALVDRANGLFARMTQADARTLMNRLKRQRLAGDISHLSHATVSAILNEASGLRSHFRGVLEDERSVSTCSRRDLRALLALLREMFAELGQMRVALNDIILDPSLAPKMSETAMDPSKAEDGARARASARGTTTASGWMAPFSKLFGGASAAPTESKPVDNHQGTIRPAAGPPAANANTWQKLPKFIPKSGPALAASTTTVNVEFSNAGVGRSVSSNLTTVTDAEEQAVRSTTPTPGTLSSRAVMGIFAGAPQVQGIDPWVILPKPQRKLRNAPSAMNMRTATLTRSAGRWAGSRLSRNVDAVIDSESAVHNSDDEDDEINVAETLLERTLRPRGLSDSSIRSTFINDEDKSNVVPGDPANPIVPSPPRPQRVSIRGGSALRQSAFPATGRPSVLQAFSKAFTIPALSAPASETTRSSTPPVPSILSDGAPSRAISPRRMPLLPSLAQWAATQAGLDMDATEDFVGSVRERDEDPNYGHRPWQRDQQGRDV</sequence>
<accession>A0A4S4L391</accession>
<evidence type="ECO:0000313" key="4">
    <source>
        <dbReference type="Proteomes" id="UP000308199"/>
    </source>
</evidence>
<feature type="region of interest" description="Disordered" evidence="2">
    <location>
        <begin position="621"/>
        <end position="649"/>
    </location>
</feature>
<name>A0A4S4L391_9AGAM</name>
<organism evidence="3 4">
    <name type="scientific">Phellinidium pouzarii</name>
    <dbReference type="NCBI Taxonomy" id="167371"/>
    <lineage>
        <taxon>Eukaryota</taxon>
        <taxon>Fungi</taxon>
        <taxon>Dikarya</taxon>
        <taxon>Basidiomycota</taxon>
        <taxon>Agaricomycotina</taxon>
        <taxon>Agaricomycetes</taxon>
        <taxon>Hymenochaetales</taxon>
        <taxon>Hymenochaetaceae</taxon>
        <taxon>Phellinidium</taxon>
    </lineage>
</organism>
<feature type="compositionally biased region" description="Basic and acidic residues" evidence="2">
    <location>
        <begin position="940"/>
        <end position="963"/>
    </location>
</feature>
<comment type="caution">
    <text evidence="3">The sequence shown here is derived from an EMBL/GenBank/DDBJ whole genome shotgun (WGS) entry which is preliminary data.</text>
</comment>
<feature type="compositionally biased region" description="Low complexity" evidence="2">
    <location>
        <begin position="640"/>
        <end position="649"/>
    </location>
</feature>
<keyword evidence="1" id="KW-0175">Coiled coil</keyword>
<dbReference type="OrthoDB" id="4088568at2759"/>
<feature type="coiled-coil region" evidence="1">
    <location>
        <begin position="132"/>
        <end position="222"/>
    </location>
</feature>
<dbReference type="AlphaFoldDB" id="A0A4S4L391"/>
<protein>
    <submittedName>
        <fullName evidence="3">Uncharacterized protein</fullName>
    </submittedName>
</protein>
<reference evidence="3 4" key="1">
    <citation type="submission" date="2019-02" db="EMBL/GenBank/DDBJ databases">
        <title>Genome sequencing of the rare red list fungi Phellinidium pouzarii.</title>
        <authorList>
            <person name="Buettner E."/>
            <person name="Kellner H."/>
        </authorList>
    </citation>
    <scope>NUCLEOTIDE SEQUENCE [LARGE SCALE GENOMIC DNA]</scope>
    <source>
        <strain evidence="3 4">DSM 108285</strain>
    </source>
</reference>
<feature type="region of interest" description="Disordered" evidence="2">
    <location>
        <begin position="329"/>
        <end position="408"/>
    </location>
</feature>
<evidence type="ECO:0000313" key="3">
    <source>
        <dbReference type="EMBL" id="THH05088.1"/>
    </source>
</evidence>